<dbReference type="PROSITE" id="PS50994">
    <property type="entry name" value="INTEGRASE"/>
    <property type="match status" value="1"/>
</dbReference>
<proteinExistence type="predicted"/>
<keyword evidence="6" id="KW-0229">DNA integration</keyword>
<dbReference type="GO" id="GO:0016787">
    <property type="term" value="F:hydrolase activity"/>
    <property type="evidence" value="ECO:0007669"/>
    <property type="project" value="UniProtKB-KW"/>
</dbReference>
<dbReference type="PANTHER" id="PTHR42648">
    <property type="entry name" value="TRANSPOSASE, PUTATIVE-RELATED"/>
    <property type="match status" value="1"/>
</dbReference>
<evidence type="ECO:0000256" key="7">
    <source>
        <dbReference type="ARBA" id="ARBA00022918"/>
    </source>
</evidence>
<comment type="caution">
    <text evidence="11">The sequence shown here is derived from an EMBL/GenBank/DDBJ whole genome shotgun (WGS) entry which is preliminary data.</text>
</comment>
<evidence type="ECO:0000313" key="11">
    <source>
        <dbReference type="EMBL" id="GEU59544.1"/>
    </source>
</evidence>
<dbReference type="Pfam" id="PF13976">
    <property type="entry name" value="gag_pre-integrs"/>
    <property type="match status" value="1"/>
</dbReference>
<keyword evidence="1" id="KW-0540">Nuclease</keyword>
<dbReference type="EMBL" id="BKCJ010004189">
    <property type="protein sequence ID" value="GEU59544.1"/>
    <property type="molecule type" value="Genomic_DNA"/>
</dbReference>
<evidence type="ECO:0000256" key="4">
    <source>
        <dbReference type="ARBA" id="ARBA00022801"/>
    </source>
</evidence>
<dbReference type="InterPro" id="IPR025724">
    <property type="entry name" value="GAG-pre-integrase_dom"/>
</dbReference>
<dbReference type="SUPFAM" id="SSF53098">
    <property type="entry name" value="Ribonuclease H-like"/>
    <property type="match status" value="1"/>
</dbReference>
<protein>
    <recommendedName>
        <fullName evidence="10">Integrase catalytic domain-containing protein</fullName>
    </recommendedName>
</protein>
<dbReference type="InterPro" id="IPR036397">
    <property type="entry name" value="RNaseH_sf"/>
</dbReference>
<dbReference type="GO" id="GO:0003964">
    <property type="term" value="F:RNA-directed DNA polymerase activity"/>
    <property type="evidence" value="ECO:0007669"/>
    <property type="project" value="UniProtKB-KW"/>
</dbReference>
<evidence type="ECO:0000256" key="5">
    <source>
        <dbReference type="ARBA" id="ARBA00022842"/>
    </source>
</evidence>
<keyword evidence="8" id="KW-0239">DNA-directed DNA polymerase</keyword>
<dbReference type="InterPro" id="IPR012337">
    <property type="entry name" value="RNaseH-like_sf"/>
</dbReference>
<evidence type="ECO:0000256" key="2">
    <source>
        <dbReference type="ARBA" id="ARBA00022723"/>
    </source>
</evidence>
<evidence type="ECO:0000256" key="8">
    <source>
        <dbReference type="ARBA" id="ARBA00022932"/>
    </source>
</evidence>
<keyword evidence="8" id="KW-0548">Nucleotidyltransferase</keyword>
<sequence>MTVDRLLLENFIKKFIGTVRFRNDHFEATKGYDDYVKGNITVCHLYYVKGIRHNLFSVGQFYDGAHESNLDIISISDMATSSLVCLMSKATLTKSWLWHRRLSHLKFNAIHDLTKHDLVDGLLKFKYGTDHLCSVCERGKSKKFSHPPKVVLCNHSKLELLHIDLCGPMQVASINGKKYILMIVDDYSRFTWVYFLHTKDETPEIIKNFIAGVQLNYNAKVHKIQTNNDTEFKNETLKAHYEKLGIMKQFLIVRTP</sequence>
<keyword evidence="9" id="KW-0233">DNA recombination</keyword>
<evidence type="ECO:0000256" key="1">
    <source>
        <dbReference type="ARBA" id="ARBA00022722"/>
    </source>
</evidence>
<dbReference type="GO" id="GO:0003676">
    <property type="term" value="F:nucleic acid binding"/>
    <property type="evidence" value="ECO:0007669"/>
    <property type="project" value="InterPro"/>
</dbReference>
<dbReference type="GO" id="GO:0003887">
    <property type="term" value="F:DNA-directed DNA polymerase activity"/>
    <property type="evidence" value="ECO:0007669"/>
    <property type="project" value="UniProtKB-KW"/>
</dbReference>
<evidence type="ECO:0000256" key="9">
    <source>
        <dbReference type="ARBA" id="ARBA00023172"/>
    </source>
</evidence>
<gene>
    <name evidence="11" type="ORF">Tci_031522</name>
</gene>
<dbReference type="GO" id="GO:0046872">
    <property type="term" value="F:metal ion binding"/>
    <property type="evidence" value="ECO:0007669"/>
    <property type="project" value="UniProtKB-KW"/>
</dbReference>
<dbReference type="PANTHER" id="PTHR42648:SF11">
    <property type="entry name" value="TRANSPOSON TY4-P GAG-POL POLYPROTEIN"/>
    <property type="match status" value="1"/>
</dbReference>
<keyword evidence="4" id="KW-0378">Hydrolase</keyword>
<dbReference type="GO" id="GO:0004519">
    <property type="term" value="F:endonuclease activity"/>
    <property type="evidence" value="ECO:0007669"/>
    <property type="project" value="UniProtKB-KW"/>
</dbReference>
<feature type="domain" description="Integrase catalytic" evidence="10">
    <location>
        <begin position="144"/>
        <end position="256"/>
    </location>
</feature>
<evidence type="ECO:0000256" key="3">
    <source>
        <dbReference type="ARBA" id="ARBA00022759"/>
    </source>
</evidence>
<keyword evidence="7" id="KW-0695">RNA-directed DNA polymerase</keyword>
<reference evidence="11" key="1">
    <citation type="journal article" date="2019" name="Sci. Rep.">
        <title>Draft genome of Tanacetum cinerariifolium, the natural source of mosquito coil.</title>
        <authorList>
            <person name="Yamashiro T."/>
            <person name="Shiraishi A."/>
            <person name="Satake H."/>
            <person name="Nakayama K."/>
        </authorList>
    </citation>
    <scope>NUCLEOTIDE SEQUENCE</scope>
</reference>
<accession>A0A6L2LH15</accession>
<organism evidence="11">
    <name type="scientific">Tanacetum cinerariifolium</name>
    <name type="common">Dalmatian daisy</name>
    <name type="synonym">Chrysanthemum cinerariifolium</name>
    <dbReference type="NCBI Taxonomy" id="118510"/>
    <lineage>
        <taxon>Eukaryota</taxon>
        <taxon>Viridiplantae</taxon>
        <taxon>Streptophyta</taxon>
        <taxon>Embryophyta</taxon>
        <taxon>Tracheophyta</taxon>
        <taxon>Spermatophyta</taxon>
        <taxon>Magnoliopsida</taxon>
        <taxon>eudicotyledons</taxon>
        <taxon>Gunneridae</taxon>
        <taxon>Pentapetalae</taxon>
        <taxon>asterids</taxon>
        <taxon>campanulids</taxon>
        <taxon>Asterales</taxon>
        <taxon>Asteraceae</taxon>
        <taxon>Asteroideae</taxon>
        <taxon>Anthemideae</taxon>
        <taxon>Anthemidinae</taxon>
        <taxon>Tanacetum</taxon>
    </lineage>
</organism>
<dbReference type="GO" id="GO:0015074">
    <property type="term" value="P:DNA integration"/>
    <property type="evidence" value="ECO:0007669"/>
    <property type="project" value="UniProtKB-KW"/>
</dbReference>
<keyword evidence="3" id="KW-0255">Endonuclease</keyword>
<dbReference type="GO" id="GO:0006310">
    <property type="term" value="P:DNA recombination"/>
    <property type="evidence" value="ECO:0007669"/>
    <property type="project" value="UniProtKB-KW"/>
</dbReference>
<keyword evidence="5" id="KW-0460">Magnesium</keyword>
<keyword evidence="2" id="KW-0479">Metal-binding</keyword>
<dbReference type="InterPro" id="IPR001584">
    <property type="entry name" value="Integrase_cat-core"/>
</dbReference>
<evidence type="ECO:0000259" key="10">
    <source>
        <dbReference type="PROSITE" id="PS50994"/>
    </source>
</evidence>
<dbReference type="AlphaFoldDB" id="A0A6L2LH15"/>
<name>A0A6L2LH15_TANCI</name>
<evidence type="ECO:0000256" key="6">
    <source>
        <dbReference type="ARBA" id="ARBA00022908"/>
    </source>
</evidence>
<keyword evidence="8" id="KW-0808">Transferase</keyword>
<dbReference type="InterPro" id="IPR039537">
    <property type="entry name" value="Retrotran_Ty1/copia-like"/>
</dbReference>
<dbReference type="Gene3D" id="3.30.420.10">
    <property type="entry name" value="Ribonuclease H-like superfamily/Ribonuclease H"/>
    <property type="match status" value="1"/>
</dbReference>